<protein>
    <submittedName>
        <fullName evidence="1">Uncharacterized protein</fullName>
    </submittedName>
</protein>
<name>A0AA40HBH8_CNENI</name>
<keyword evidence="2" id="KW-1185">Reference proteome</keyword>
<dbReference type="GO" id="GO:0005832">
    <property type="term" value="C:chaperonin-containing T-complex"/>
    <property type="evidence" value="ECO:0007669"/>
    <property type="project" value="UniProtKB-ARBA"/>
</dbReference>
<organism evidence="1 2">
    <name type="scientific">Cnephaeus nilssonii</name>
    <name type="common">Northern bat</name>
    <name type="synonym">Eptesicus nilssonii</name>
    <dbReference type="NCBI Taxonomy" id="3371016"/>
    <lineage>
        <taxon>Eukaryota</taxon>
        <taxon>Metazoa</taxon>
        <taxon>Chordata</taxon>
        <taxon>Craniata</taxon>
        <taxon>Vertebrata</taxon>
        <taxon>Euteleostomi</taxon>
        <taxon>Mammalia</taxon>
        <taxon>Eutheria</taxon>
        <taxon>Laurasiatheria</taxon>
        <taxon>Chiroptera</taxon>
        <taxon>Yangochiroptera</taxon>
        <taxon>Vespertilionidae</taxon>
        <taxon>Cnephaeus</taxon>
    </lineage>
</organism>
<gene>
    <name evidence="1" type="ORF">QTO34_012581</name>
</gene>
<sequence>MLGITDSVQVKWHGHLHAAEAAEVILRVDDIIKAAPRKGTQGTGPSSCSLKSTMGLVEDTAVNDSQTTAELSGDTKAAGSLLGDSGIIRRKVLAEDISHRLAGPSWNTGRFTKVPHFLDRV</sequence>
<dbReference type="Proteomes" id="UP001177744">
    <property type="component" value="Unassembled WGS sequence"/>
</dbReference>
<reference evidence="1" key="1">
    <citation type="submission" date="2023-06" db="EMBL/GenBank/DDBJ databases">
        <title>Reference genome for the Northern bat (Eptesicus nilssonii), a most northern bat species.</title>
        <authorList>
            <person name="Laine V.N."/>
            <person name="Pulliainen A.T."/>
            <person name="Lilley T.M."/>
        </authorList>
    </citation>
    <scope>NUCLEOTIDE SEQUENCE</scope>
    <source>
        <strain evidence="1">BLF_Eptnil</strain>
        <tissue evidence="1">Kidney</tissue>
    </source>
</reference>
<accession>A0AA40HBH8</accession>
<dbReference type="InterPro" id="IPR027413">
    <property type="entry name" value="GROEL-like_equatorial_sf"/>
</dbReference>
<dbReference type="Gene3D" id="1.10.560.10">
    <property type="entry name" value="GroEL-like equatorial domain"/>
    <property type="match status" value="1"/>
</dbReference>
<dbReference type="EMBL" id="JAULJE010000024">
    <property type="protein sequence ID" value="KAK1328158.1"/>
    <property type="molecule type" value="Genomic_DNA"/>
</dbReference>
<dbReference type="AlphaFoldDB" id="A0AA40HBH8"/>
<evidence type="ECO:0000313" key="1">
    <source>
        <dbReference type="EMBL" id="KAK1328158.1"/>
    </source>
</evidence>
<comment type="caution">
    <text evidence="1">The sequence shown here is derived from an EMBL/GenBank/DDBJ whole genome shotgun (WGS) entry which is preliminary data.</text>
</comment>
<evidence type="ECO:0000313" key="2">
    <source>
        <dbReference type="Proteomes" id="UP001177744"/>
    </source>
</evidence>
<proteinExistence type="predicted"/>